<keyword evidence="8" id="KW-1185">Reference proteome</keyword>
<dbReference type="Pfam" id="PF01940">
    <property type="entry name" value="DUF92"/>
    <property type="match status" value="1"/>
</dbReference>
<evidence type="ECO:0000256" key="2">
    <source>
        <dbReference type="ARBA" id="ARBA00009012"/>
    </source>
</evidence>
<comment type="subcellular location">
    <subcellularLocation>
        <location evidence="1">Membrane</location>
        <topology evidence="1">Multi-pass membrane protein</topology>
    </subcellularLocation>
</comment>
<feature type="transmembrane region" description="Helical" evidence="6">
    <location>
        <begin position="5"/>
        <end position="21"/>
    </location>
</feature>
<evidence type="ECO:0000313" key="7">
    <source>
        <dbReference type="EMBL" id="UJF31628.1"/>
    </source>
</evidence>
<feature type="transmembrane region" description="Helical" evidence="6">
    <location>
        <begin position="189"/>
        <end position="206"/>
    </location>
</feature>
<name>A0ABY3SCF7_9BACL</name>
<feature type="transmembrane region" description="Helical" evidence="6">
    <location>
        <begin position="155"/>
        <end position="177"/>
    </location>
</feature>
<dbReference type="InterPro" id="IPR002794">
    <property type="entry name" value="DUF92_TMEM19"/>
</dbReference>
<evidence type="ECO:0000256" key="1">
    <source>
        <dbReference type="ARBA" id="ARBA00004141"/>
    </source>
</evidence>
<evidence type="ECO:0000256" key="4">
    <source>
        <dbReference type="ARBA" id="ARBA00022989"/>
    </source>
</evidence>
<sequence>MVGVWGLGFIGSILIAGLAYWRRSLSMSGFIGAVGLGTWMYAAGSLPWFGTLIAFFISSTLLSKVKHAVKAEAESGYAKGGRRDAGQVAANGGLALLLCIFHSIWPHTVWWCLFLGVMATVNADTWATEIGGMSRSVPRSILNGRKVAAGTSGGITALGIGASVAGGAFIGAVACVLMAIRPGSLGEPWYFYMLAAAIAGFVGSLADSFLGATLQTMYHCETCGKVIEKRVHCGQSSKQVRGFKWMTNDGVNALSSLVGGAVSWLLYLASFPY</sequence>
<dbReference type="RefSeq" id="WP_235117973.1">
    <property type="nucleotide sequence ID" value="NZ_CP090978.1"/>
</dbReference>
<evidence type="ECO:0000256" key="6">
    <source>
        <dbReference type="SAM" id="Phobius"/>
    </source>
</evidence>
<evidence type="ECO:0000313" key="8">
    <source>
        <dbReference type="Proteomes" id="UP001649230"/>
    </source>
</evidence>
<feature type="transmembrane region" description="Helical" evidence="6">
    <location>
        <begin position="41"/>
        <end position="62"/>
    </location>
</feature>
<protein>
    <submittedName>
        <fullName evidence="7">DUF92 domain-containing protein</fullName>
    </submittedName>
</protein>
<evidence type="ECO:0000256" key="5">
    <source>
        <dbReference type="ARBA" id="ARBA00023136"/>
    </source>
</evidence>
<reference evidence="7 8" key="1">
    <citation type="journal article" date="2024" name="Int. J. Syst. Evol. Microbiol.">
        <title>Paenibacillus hexagrammi sp. nov., a novel bacterium isolated from the gut content of Hexagrammos agrammus.</title>
        <authorList>
            <person name="Jung H.K."/>
            <person name="Kim D.G."/>
            <person name="Zin H."/>
            <person name="Park J."/>
            <person name="Jung H."/>
            <person name="Kim Y.O."/>
            <person name="Kong H.J."/>
            <person name="Kim J.W."/>
            <person name="Kim Y.S."/>
        </authorList>
    </citation>
    <scope>NUCLEOTIDE SEQUENCE [LARGE SCALE GENOMIC DNA]</scope>
    <source>
        <strain evidence="7 8">YPD9-1</strain>
    </source>
</reference>
<feature type="transmembrane region" description="Helical" evidence="6">
    <location>
        <begin position="250"/>
        <end position="269"/>
    </location>
</feature>
<accession>A0ABY3SCF7</accession>
<dbReference type="Proteomes" id="UP001649230">
    <property type="component" value="Chromosome"/>
</dbReference>
<keyword evidence="3 6" id="KW-0812">Transmembrane</keyword>
<organism evidence="7 8">
    <name type="scientific">Paenibacillus hexagrammi</name>
    <dbReference type="NCBI Taxonomy" id="2908839"/>
    <lineage>
        <taxon>Bacteria</taxon>
        <taxon>Bacillati</taxon>
        <taxon>Bacillota</taxon>
        <taxon>Bacilli</taxon>
        <taxon>Bacillales</taxon>
        <taxon>Paenibacillaceae</taxon>
        <taxon>Paenibacillus</taxon>
    </lineage>
</organism>
<dbReference type="EMBL" id="CP090978">
    <property type="protein sequence ID" value="UJF31628.1"/>
    <property type="molecule type" value="Genomic_DNA"/>
</dbReference>
<evidence type="ECO:0000256" key="3">
    <source>
        <dbReference type="ARBA" id="ARBA00022692"/>
    </source>
</evidence>
<dbReference type="PANTHER" id="PTHR13353">
    <property type="entry name" value="TRANSMEMBRANE PROTEIN 19"/>
    <property type="match status" value="1"/>
</dbReference>
<keyword evidence="4 6" id="KW-1133">Transmembrane helix</keyword>
<gene>
    <name evidence="7" type="ORF">L0M14_17720</name>
</gene>
<keyword evidence="5 6" id="KW-0472">Membrane</keyword>
<comment type="similarity">
    <text evidence="2">Belongs to the TMEM19 family.</text>
</comment>
<dbReference type="PANTHER" id="PTHR13353:SF5">
    <property type="entry name" value="TRANSMEMBRANE PROTEIN 19"/>
    <property type="match status" value="1"/>
</dbReference>
<proteinExistence type="inferred from homology"/>